<proteinExistence type="predicted"/>
<dbReference type="KEGG" id="adl:AURDEDRAFT_129523"/>
<reference evidence="3" key="1">
    <citation type="journal article" date="2012" name="Science">
        <title>The Paleozoic origin of enzymatic lignin decomposition reconstructed from 31 fungal genomes.</title>
        <authorList>
            <person name="Floudas D."/>
            <person name="Binder M."/>
            <person name="Riley R."/>
            <person name="Barry K."/>
            <person name="Blanchette R.A."/>
            <person name="Henrissat B."/>
            <person name="Martinez A.T."/>
            <person name="Otillar R."/>
            <person name="Spatafora J.W."/>
            <person name="Yadav J.S."/>
            <person name="Aerts A."/>
            <person name="Benoit I."/>
            <person name="Boyd A."/>
            <person name="Carlson A."/>
            <person name="Copeland A."/>
            <person name="Coutinho P.M."/>
            <person name="de Vries R.P."/>
            <person name="Ferreira P."/>
            <person name="Findley K."/>
            <person name="Foster B."/>
            <person name="Gaskell J."/>
            <person name="Glotzer D."/>
            <person name="Gorecki P."/>
            <person name="Heitman J."/>
            <person name="Hesse C."/>
            <person name="Hori C."/>
            <person name="Igarashi K."/>
            <person name="Jurgens J.A."/>
            <person name="Kallen N."/>
            <person name="Kersten P."/>
            <person name="Kohler A."/>
            <person name="Kuees U."/>
            <person name="Kumar T.K.A."/>
            <person name="Kuo A."/>
            <person name="LaButti K."/>
            <person name="Larrondo L.F."/>
            <person name="Lindquist E."/>
            <person name="Ling A."/>
            <person name="Lombard V."/>
            <person name="Lucas S."/>
            <person name="Lundell T."/>
            <person name="Martin R."/>
            <person name="McLaughlin D.J."/>
            <person name="Morgenstern I."/>
            <person name="Morin E."/>
            <person name="Murat C."/>
            <person name="Nagy L.G."/>
            <person name="Nolan M."/>
            <person name="Ohm R.A."/>
            <person name="Patyshakuliyeva A."/>
            <person name="Rokas A."/>
            <person name="Ruiz-Duenas F.J."/>
            <person name="Sabat G."/>
            <person name="Salamov A."/>
            <person name="Samejima M."/>
            <person name="Schmutz J."/>
            <person name="Slot J.C."/>
            <person name="St John F."/>
            <person name="Stenlid J."/>
            <person name="Sun H."/>
            <person name="Sun S."/>
            <person name="Syed K."/>
            <person name="Tsang A."/>
            <person name="Wiebenga A."/>
            <person name="Young D."/>
            <person name="Pisabarro A."/>
            <person name="Eastwood D.C."/>
            <person name="Martin F."/>
            <person name="Cullen D."/>
            <person name="Grigoriev I.V."/>
            <person name="Hibbett D.S."/>
        </authorList>
    </citation>
    <scope>NUCLEOTIDE SEQUENCE [LARGE SCALE GENOMIC DNA]</scope>
    <source>
        <strain evidence="3">TFB10046</strain>
    </source>
</reference>
<dbReference type="InParanoid" id="J0CZT2"/>
<name>J0CZT2_AURST</name>
<evidence type="ECO:0000313" key="3">
    <source>
        <dbReference type="Proteomes" id="UP000006514"/>
    </source>
</evidence>
<feature type="transmembrane region" description="Helical" evidence="1">
    <location>
        <begin position="6"/>
        <end position="26"/>
    </location>
</feature>
<keyword evidence="1" id="KW-0812">Transmembrane</keyword>
<dbReference type="EMBL" id="JH687843">
    <property type="protein sequence ID" value="EJD37329.1"/>
    <property type="molecule type" value="Genomic_DNA"/>
</dbReference>
<feature type="transmembrane region" description="Helical" evidence="1">
    <location>
        <begin position="161"/>
        <end position="181"/>
    </location>
</feature>
<gene>
    <name evidence="2" type="ORF">AURDEDRAFT_129523</name>
</gene>
<evidence type="ECO:0000256" key="1">
    <source>
        <dbReference type="SAM" id="Phobius"/>
    </source>
</evidence>
<keyword evidence="1" id="KW-0472">Membrane</keyword>
<accession>J0CZT2</accession>
<dbReference type="AlphaFoldDB" id="J0CZT2"/>
<keyword evidence="1" id="KW-1133">Transmembrane helix</keyword>
<evidence type="ECO:0000313" key="2">
    <source>
        <dbReference type="EMBL" id="EJD37329.1"/>
    </source>
</evidence>
<organism evidence="2 3">
    <name type="scientific">Auricularia subglabra (strain TFB-10046 / SS5)</name>
    <name type="common">White-rot fungus</name>
    <name type="synonym">Auricularia delicata (strain TFB10046)</name>
    <dbReference type="NCBI Taxonomy" id="717982"/>
    <lineage>
        <taxon>Eukaryota</taxon>
        <taxon>Fungi</taxon>
        <taxon>Dikarya</taxon>
        <taxon>Basidiomycota</taxon>
        <taxon>Agaricomycotina</taxon>
        <taxon>Agaricomycetes</taxon>
        <taxon>Auriculariales</taxon>
        <taxon>Auriculariaceae</taxon>
        <taxon>Auricularia</taxon>
    </lineage>
</organism>
<dbReference type="Proteomes" id="UP000006514">
    <property type="component" value="Unassembled WGS sequence"/>
</dbReference>
<protein>
    <submittedName>
        <fullName evidence="2">Uncharacterized protein</fullName>
    </submittedName>
</protein>
<keyword evidence="3" id="KW-1185">Reference proteome</keyword>
<feature type="transmembrane region" description="Helical" evidence="1">
    <location>
        <begin position="134"/>
        <end position="155"/>
    </location>
</feature>
<sequence length="182" mass="18961">MHSRVFSLVLAVLTFGFFAVASPLSSDLETRDMEKRASAVVGIVNKLSSDVNGALNGFNAADAGPNIDAITKAFFAATNSLTFMGPVSLSSAEQNAVAKTVAGVINTSANHISKCPQSIGVITATVLLDVQIRLFLNIFGIVSVGILGLVANLIVNLQLLLSIHLTIAANIFINILGIVIVL</sequence>